<proteinExistence type="predicted"/>
<keyword evidence="3" id="KW-1185">Reference proteome</keyword>
<evidence type="ECO:0000313" key="2">
    <source>
        <dbReference type="EMBL" id="PXY98932.1"/>
    </source>
</evidence>
<evidence type="ECO:0000259" key="1">
    <source>
        <dbReference type="Pfam" id="PF09917"/>
    </source>
</evidence>
<feature type="domain" description="DUF2147" evidence="1">
    <location>
        <begin position="49"/>
        <end position="154"/>
    </location>
</feature>
<name>A0A318MX75_9PROT</name>
<evidence type="ECO:0000313" key="3">
    <source>
        <dbReference type="Proteomes" id="UP000247565"/>
    </source>
</evidence>
<dbReference type="InterPro" id="IPR019223">
    <property type="entry name" value="DUF2147"/>
</dbReference>
<dbReference type="Pfam" id="PF09917">
    <property type="entry name" value="DUF2147"/>
    <property type="match status" value="1"/>
</dbReference>
<gene>
    <name evidence="2" type="ORF">DK869_08155</name>
</gene>
<reference evidence="2 3" key="1">
    <citation type="submission" date="2018-05" db="EMBL/GenBank/DDBJ databases">
        <title>Reference genomes for bee gut microbiota database.</title>
        <authorList>
            <person name="Ellegaard K.M."/>
        </authorList>
    </citation>
    <scope>NUCLEOTIDE SEQUENCE [LARGE SCALE GENOMIC DNA]</scope>
    <source>
        <strain evidence="2 3">ESL0284</strain>
    </source>
</reference>
<sequence>MEIIKQVLNKSKVITKILGAVIGGMFLCCPFYENYAQNLNETRFMPEIGLWTTKAEDGVFQIYKCGEGLCGKFVGMQYKGPVAPVSSKGTSQCNFLMLRNFMRKEKSKYWVGKIIDPRNEKIYDAKIWIDDHDQLKIRGFMGISLFGETHVWHRYNHVIDKGCRIK</sequence>
<dbReference type="AlphaFoldDB" id="A0A318MX75"/>
<dbReference type="PANTHER" id="PTHR36919:SF3">
    <property type="entry name" value="BLL5882 PROTEIN"/>
    <property type="match status" value="1"/>
</dbReference>
<organism evidence="2 3">
    <name type="scientific">Commensalibacter melissae</name>
    <dbReference type="NCBI Taxonomy" id="2070537"/>
    <lineage>
        <taxon>Bacteria</taxon>
        <taxon>Pseudomonadati</taxon>
        <taxon>Pseudomonadota</taxon>
        <taxon>Alphaproteobacteria</taxon>
        <taxon>Acetobacterales</taxon>
        <taxon>Acetobacteraceae</taxon>
    </lineage>
</organism>
<accession>A0A318MX75</accession>
<dbReference type="PANTHER" id="PTHR36919">
    <property type="entry name" value="BLR1215 PROTEIN"/>
    <property type="match status" value="1"/>
</dbReference>
<dbReference type="Gene3D" id="2.40.128.520">
    <property type="match status" value="1"/>
</dbReference>
<comment type="caution">
    <text evidence="2">The sequence shown here is derived from an EMBL/GenBank/DDBJ whole genome shotgun (WGS) entry which is preliminary data.</text>
</comment>
<dbReference type="Proteomes" id="UP000247565">
    <property type="component" value="Unassembled WGS sequence"/>
</dbReference>
<dbReference type="EMBL" id="QGLT01000005">
    <property type="protein sequence ID" value="PXY98932.1"/>
    <property type="molecule type" value="Genomic_DNA"/>
</dbReference>
<protein>
    <submittedName>
        <fullName evidence="2">DUF2147 domain-containing protein</fullName>
    </submittedName>
</protein>